<dbReference type="Gene3D" id="1.10.3860.10">
    <property type="entry name" value="Sodium:dicarboxylate symporter"/>
    <property type="match status" value="1"/>
</dbReference>
<evidence type="ECO:0000256" key="4">
    <source>
        <dbReference type="ARBA" id="ARBA00022692"/>
    </source>
</evidence>
<evidence type="ECO:0000256" key="6">
    <source>
        <dbReference type="ARBA" id="ARBA00023136"/>
    </source>
</evidence>
<dbReference type="PANTHER" id="PTHR42865:SF7">
    <property type="entry name" value="PROTON_GLUTAMATE-ASPARTATE SYMPORTER"/>
    <property type="match status" value="1"/>
</dbReference>
<keyword evidence="5 7" id="KW-1133">Transmembrane helix</keyword>
<feature type="transmembrane region" description="Helical" evidence="7">
    <location>
        <begin position="76"/>
        <end position="98"/>
    </location>
</feature>
<proteinExistence type="predicted"/>
<reference evidence="9" key="1">
    <citation type="journal article" date="2018" name="MSphere">
        <title>Fusobacterium Genomics Using MinION and Illumina Sequencing Enables Genome Completion and Correction.</title>
        <authorList>
            <person name="Todd S.M."/>
            <person name="Settlage R.E."/>
            <person name="Lahmers K.K."/>
            <person name="Slade D.J."/>
        </authorList>
    </citation>
    <scope>NUCLEOTIDE SEQUENCE [LARGE SCALE GENOMIC DNA]</scope>
    <source>
        <strain evidence="9">ATCC 27725</strain>
    </source>
</reference>
<evidence type="ECO:0000256" key="5">
    <source>
        <dbReference type="ARBA" id="ARBA00022989"/>
    </source>
</evidence>
<accession>A0ABN5JFN8</accession>
<evidence type="ECO:0000256" key="1">
    <source>
        <dbReference type="ARBA" id="ARBA00004651"/>
    </source>
</evidence>
<keyword evidence="9" id="KW-1185">Reference proteome</keyword>
<organism evidence="8 9">
    <name type="scientific">Fusobacterium varium ATCC 27725</name>
    <dbReference type="NCBI Taxonomy" id="469618"/>
    <lineage>
        <taxon>Bacteria</taxon>
        <taxon>Fusobacteriati</taxon>
        <taxon>Fusobacteriota</taxon>
        <taxon>Fusobacteriia</taxon>
        <taxon>Fusobacteriales</taxon>
        <taxon>Fusobacteriaceae</taxon>
        <taxon>Fusobacterium</taxon>
    </lineage>
</organism>
<dbReference type="EMBL" id="CP028103">
    <property type="protein sequence ID" value="AVQ30830.1"/>
    <property type="molecule type" value="Genomic_DNA"/>
</dbReference>
<keyword evidence="2" id="KW-0813">Transport</keyword>
<keyword evidence="4 7" id="KW-0812">Transmembrane</keyword>
<keyword evidence="3" id="KW-1003">Cell membrane</keyword>
<feature type="transmembrane region" description="Helical" evidence="7">
    <location>
        <begin position="301"/>
        <end position="332"/>
    </location>
</feature>
<dbReference type="Pfam" id="PF00375">
    <property type="entry name" value="SDF"/>
    <property type="match status" value="1"/>
</dbReference>
<dbReference type="RefSeq" id="WP_005949726.1">
    <property type="nucleotide sequence ID" value="NZ_CP028103.1"/>
</dbReference>
<gene>
    <name evidence="8" type="ORF">C4N18_06240</name>
</gene>
<feature type="transmembrane region" description="Helical" evidence="7">
    <location>
        <begin position="179"/>
        <end position="196"/>
    </location>
</feature>
<dbReference type="InterPro" id="IPR001991">
    <property type="entry name" value="Na-dicarboxylate_symporter"/>
</dbReference>
<evidence type="ECO:0000256" key="3">
    <source>
        <dbReference type="ARBA" id="ARBA00022475"/>
    </source>
</evidence>
<evidence type="ECO:0000313" key="8">
    <source>
        <dbReference type="EMBL" id="AVQ30830.1"/>
    </source>
</evidence>
<dbReference type="PANTHER" id="PTHR42865">
    <property type="entry name" value="PROTON/GLUTAMATE-ASPARTATE SYMPORTER"/>
    <property type="match status" value="1"/>
</dbReference>
<feature type="transmembrane region" description="Helical" evidence="7">
    <location>
        <begin position="43"/>
        <end position="64"/>
    </location>
</feature>
<dbReference type="SUPFAM" id="SSF118215">
    <property type="entry name" value="Proton glutamate symport protein"/>
    <property type="match status" value="1"/>
</dbReference>
<name>A0ABN5JFN8_FUSVA</name>
<feature type="transmembrane region" description="Helical" evidence="7">
    <location>
        <begin position="12"/>
        <end position="37"/>
    </location>
</feature>
<dbReference type="InterPro" id="IPR036458">
    <property type="entry name" value="Na:dicarbo_symporter_sf"/>
</dbReference>
<keyword evidence="6 7" id="KW-0472">Membrane</keyword>
<comment type="subcellular location">
    <subcellularLocation>
        <location evidence="1">Cell membrane</location>
        <topology evidence="1">Multi-pass membrane protein</topology>
    </subcellularLocation>
</comment>
<dbReference type="PRINTS" id="PR00173">
    <property type="entry name" value="EDTRNSPORT"/>
</dbReference>
<feature type="transmembrane region" description="Helical" evidence="7">
    <location>
        <begin position="344"/>
        <end position="368"/>
    </location>
</feature>
<protein>
    <submittedName>
        <fullName evidence="8">Dicarboxylate/amino acid:cation symporter</fullName>
    </submittedName>
</protein>
<evidence type="ECO:0000313" key="9">
    <source>
        <dbReference type="Proteomes" id="UP000241238"/>
    </source>
</evidence>
<feature type="transmembrane region" description="Helical" evidence="7">
    <location>
        <begin position="141"/>
        <end position="158"/>
    </location>
</feature>
<evidence type="ECO:0000256" key="7">
    <source>
        <dbReference type="SAM" id="Phobius"/>
    </source>
</evidence>
<dbReference type="Proteomes" id="UP000241238">
    <property type="component" value="Chromosome"/>
</dbReference>
<dbReference type="GeneID" id="77467586"/>
<sequence>MLKKKIGLANKILIGMILGAIAGLVIGPKITAIAVIGDVFLRLLRMSVVPLIFANVVLAVAGMGDLRRLGKIGVKLVVIFLATTFVAAGIGLFSALVIRPGVGFVMTDVSGIVEKGAPTVSSVILGFFPVNIMQSFSEGNMLQIITFAIFSGIAILLLKEEDKKHMLDMFGTLSRFIMMILKFVMGFTPYGVFALMATTTGKYGTDILGPLGKFIITIYIGLIIHAFIVYGGMYLAASGKSPVSFYKKIAPVWTTSFATCSTAATIPVSIKVCEDELKLKKDIAGFTIPVGATMNMDGNGLWYGVVAVFVSQVLGIEMSLYQMFIAVFTGVLMTLGSPGIPGGIFVATTIFLTTLGLPIEFVGLLGGIFRIMDMGITTVNVVGSVVVAAVLDAGERKNEQKEAVREGE</sequence>
<evidence type="ECO:0000256" key="2">
    <source>
        <dbReference type="ARBA" id="ARBA00022448"/>
    </source>
</evidence>
<feature type="transmembrane region" description="Helical" evidence="7">
    <location>
        <begin position="216"/>
        <end position="237"/>
    </location>
</feature>